<keyword evidence="1" id="KW-1133">Transmembrane helix</keyword>
<dbReference type="Proteomes" id="UP000289708">
    <property type="component" value="Unassembled WGS sequence"/>
</dbReference>
<proteinExistence type="predicted"/>
<name>A0A4Q0MF58_9HYPH</name>
<gene>
    <name evidence="2" type="ORF">EK403_14915</name>
</gene>
<feature type="transmembrane region" description="Helical" evidence="1">
    <location>
        <begin position="34"/>
        <end position="57"/>
    </location>
</feature>
<keyword evidence="3" id="KW-1185">Reference proteome</keyword>
<dbReference type="RefSeq" id="WP_128778265.1">
    <property type="nucleotide sequence ID" value="NZ_RYFI01000014.1"/>
</dbReference>
<evidence type="ECO:0000256" key="1">
    <source>
        <dbReference type="SAM" id="Phobius"/>
    </source>
</evidence>
<accession>A0A4Q0MF58</accession>
<sequence length="63" mass="7137">MSRLFRRLVWLLASAILAVNAALSVEGWWLAKPTSLYATFCAVLFSGFAILLSFLLMRFRGRI</sequence>
<evidence type="ECO:0000313" key="3">
    <source>
        <dbReference type="Proteomes" id="UP000289708"/>
    </source>
</evidence>
<organism evidence="2 3">
    <name type="scientific">Hansschlegelia zhihuaiae</name>
    <dbReference type="NCBI Taxonomy" id="405005"/>
    <lineage>
        <taxon>Bacteria</taxon>
        <taxon>Pseudomonadati</taxon>
        <taxon>Pseudomonadota</taxon>
        <taxon>Alphaproteobacteria</taxon>
        <taxon>Hyphomicrobiales</taxon>
        <taxon>Methylopilaceae</taxon>
        <taxon>Hansschlegelia</taxon>
    </lineage>
</organism>
<dbReference type="EMBL" id="RYFI01000014">
    <property type="protein sequence ID" value="RXF72098.1"/>
    <property type="molecule type" value="Genomic_DNA"/>
</dbReference>
<evidence type="ECO:0000313" key="2">
    <source>
        <dbReference type="EMBL" id="RXF72098.1"/>
    </source>
</evidence>
<comment type="caution">
    <text evidence="2">The sequence shown here is derived from an EMBL/GenBank/DDBJ whole genome shotgun (WGS) entry which is preliminary data.</text>
</comment>
<keyword evidence="1" id="KW-0812">Transmembrane</keyword>
<protein>
    <submittedName>
        <fullName evidence="2">Uncharacterized protein</fullName>
    </submittedName>
</protein>
<dbReference type="AlphaFoldDB" id="A0A4Q0MF58"/>
<reference evidence="2 3" key="1">
    <citation type="submission" date="2018-12" db="EMBL/GenBank/DDBJ databases">
        <title>bacterium Hansschlegelia zhihuaiae S113.</title>
        <authorList>
            <person name="He J."/>
        </authorList>
    </citation>
    <scope>NUCLEOTIDE SEQUENCE [LARGE SCALE GENOMIC DNA]</scope>
    <source>
        <strain evidence="2 3">S 113</strain>
    </source>
</reference>
<keyword evidence="1" id="KW-0472">Membrane</keyword>